<dbReference type="RefSeq" id="XP_024724288.1">
    <property type="nucleotide sequence ID" value="XM_024866337.1"/>
</dbReference>
<dbReference type="AlphaFoldDB" id="A0A2T3BBN9"/>
<dbReference type="InParanoid" id="A0A2T3BBN9"/>
<keyword evidence="3" id="KW-1185">Reference proteome</keyword>
<sequence length="121" mass="13418">MESSPALPSTQPSPPLAALSIYQIARLNCGEKLLVDPLYWTSRHISLLQCHFDNPVPAPSSQDSQSQSQVDSTDRQLSQKVVDHVKRLRSRGQPFRQDIGICGILTDPGCPFTYQSVSRLL</sequence>
<evidence type="ECO:0000313" key="2">
    <source>
        <dbReference type="EMBL" id="PSS25689.1"/>
    </source>
</evidence>
<feature type="compositionally biased region" description="Low complexity" evidence="1">
    <location>
        <begin position="60"/>
        <end position="71"/>
    </location>
</feature>
<organism evidence="2 3">
    <name type="scientific">Amorphotheca resinae ATCC 22711</name>
    <dbReference type="NCBI Taxonomy" id="857342"/>
    <lineage>
        <taxon>Eukaryota</taxon>
        <taxon>Fungi</taxon>
        <taxon>Dikarya</taxon>
        <taxon>Ascomycota</taxon>
        <taxon>Pezizomycotina</taxon>
        <taxon>Leotiomycetes</taxon>
        <taxon>Helotiales</taxon>
        <taxon>Amorphothecaceae</taxon>
        <taxon>Amorphotheca</taxon>
    </lineage>
</organism>
<gene>
    <name evidence="2" type="ORF">M430DRAFT_33304</name>
</gene>
<evidence type="ECO:0000313" key="3">
    <source>
        <dbReference type="Proteomes" id="UP000241818"/>
    </source>
</evidence>
<feature type="region of interest" description="Disordered" evidence="1">
    <location>
        <begin position="56"/>
        <end position="78"/>
    </location>
</feature>
<reference evidence="2 3" key="1">
    <citation type="journal article" date="2018" name="New Phytol.">
        <title>Comparative genomics and transcriptomics depict ericoid mycorrhizal fungi as versatile saprotrophs and plant mutualists.</title>
        <authorList>
            <person name="Martino E."/>
            <person name="Morin E."/>
            <person name="Grelet G.A."/>
            <person name="Kuo A."/>
            <person name="Kohler A."/>
            <person name="Daghino S."/>
            <person name="Barry K.W."/>
            <person name="Cichocki N."/>
            <person name="Clum A."/>
            <person name="Dockter R.B."/>
            <person name="Hainaut M."/>
            <person name="Kuo R.C."/>
            <person name="LaButti K."/>
            <person name="Lindahl B.D."/>
            <person name="Lindquist E.A."/>
            <person name="Lipzen A."/>
            <person name="Khouja H.R."/>
            <person name="Magnuson J."/>
            <person name="Murat C."/>
            <person name="Ohm R.A."/>
            <person name="Singer S.W."/>
            <person name="Spatafora J.W."/>
            <person name="Wang M."/>
            <person name="Veneault-Fourrey C."/>
            <person name="Henrissat B."/>
            <person name="Grigoriev I.V."/>
            <person name="Martin F.M."/>
            <person name="Perotto S."/>
        </authorList>
    </citation>
    <scope>NUCLEOTIDE SEQUENCE [LARGE SCALE GENOMIC DNA]</scope>
    <source>
        <strain evidence="2 3">ATCC 22711</strain>
    </source>
</reference>
<dbReference type="GeneID" id="36574418"/>
<dbReference type="OrthoDB" id="5343483at2759"/>
<evidence type="ECO:0000256" key="1">
    <source>
        <dbReference type="SAM" id="MobiDB-lite"/>
    </source>
</evidence>
<proteinExistence type="predicted"/>
<dbReference type="EMBL" id="KZ679007">
    <property type="protein sequence ID" value="PSS25689.1"/>
    <property type="molecule type" value="Genomic_DNA"/>
</dbReference>
<name>A0A2T3BBN9_AMORE</name>
<protein>
    <submittedName>
        <fullName evidence="2">Uncharacterized protein</fullName>
    </submittedName>
</protein>
<accession>A0A2T3BBN9</accession>
<dbReference type="Proteomes" id="UP000241818">
    <property type="component" value="Unassembled WGS sequence"/>
</dbReference>